<gene>
    <name evidence="1" type="ORF">BCV72DRAFT_199018</name>
</gene>
<evidence type="ECO:0000313" key="1">
    <source>
        <dbReference type="EMBL" id="ORE10768.1"/>
    </source>
</evidence>
<dbReference type="Proteomes" id="UP000242414">
    <property type="component" value="Unassembled WGS sequence"/>
</dbReference>
<dbReference type="EMBL" id="KV921862">
    <property type="protein sequence ID" value="ORE10768.1"/>
    <property type="molecule type" value="Genomic_DNA"/>
</dbReference>
<dbReference type="AlphaFoldDB" id="A0A1X0RFX7"/>
<organism evidence="1">
    <name type="scientific">Rhizopus microsporus var. microsporus</name>
    <dbReference type="NCBI Taxonomy" id="86635"/>
    <lineage>
        <taxon>Eukaryota</taxon>
        <taxon>Fungi</taxon>
        <taxon>Fungi incertae sedis</taxon>
        <taxon>Mucoromycota</taxon>
        <taxon>Mucoromycotina</taxon>
        <taxon>Mucoromycetes</taxon>
        <taxon>Mucorales</taxon>
        <taxon>Mucorineae</taxon>
        <taxon>Rhizopodaceae</taxon>
        <taxon>Rhizopus</taxon>
    </lineage>
</organism>
<dbReference type="VEuPathDB" id="FungiDB:BCV72DRAFT_199018"/>
<reference evidence="1" key="1">
    <citation type="journal article" date="2016" name="Proc. Natl. Acad. Sci. U.S.A.">
        <title>Lipid metabolic changes in an early divergent fungus govern the establishment of a mutualistic symbiosis with endobacteria.</title>
        <authorList>
            <person name="Lastovetsky O.A."/>
            <person name="Gaspar M.L."/>
            <person name="Mondo S.J."/>
            <person name="LaButti K.M."/>
            <person name="Sandor L."/>
            <person name="Grigoriev I.V."/>
            <person name="Henry S.A."/>
            <person name="Pawlowska T.E."/>
        </authorList>
    </citation>
    <scope>NUCLEOTIDE SEQUENCE [LARGE SCALE GENOMIC DNA]</scope>
    <source>
        <strain evidence="1">ATCC 52814</strain>
    </source>
</reference>
<proteinExistence type="predicted"/>
<sequence>MSKNTFYYEDGLENIFNENGEKVVDLVENVLTYIIDPNIVLTTLTSQAAYLAAKPEDIKDTEMEDVAANKVKLAKAPVNSTYRNYDDHTREEFIDRVIEGPVKRGRMSAVARELGIKNSIAKRWWEHYQETVEVPYK</sequence>
<protein>
    <submittedName>
        <fullName evidence="1">Uncharacterized protein</fullName>
    </submittedName>
</protein>
<dbReference type="OrthoDB" id="2283674at2759"/>
<name>A0A1X0RFX7_RHIZD</name>
<accession>A0A1X0RFX7</accession>